<evidence type="ECO:0000256" key="2">
    <source>
        <dbReference type="ARBA" id="ARBA00022763"/>
    </source>
</evidence>
<dbReference type="GO" id="GO:0032798">
    <property type="term" value="C:Swi5-Sfr1 complex"/>
    <property type="evidence" value="ECO:0007669"/>
    <property type="project" value="TreeGrafter"/>
</dbReference>
<dbReference type="EMBL" id="LJZO01000072">
    <property type="protein sequence ID" value="ROV88021.1"/>
    <property type="molecule type" value="Genomic_DNA"/>
</dbReference>
<keyword evidence="2" id="KW-0227">DNA damage</keyword>
<sequence length="222" mass="24126">MGPTRAASGERDEALTQEHEHALALLSATDIDFINGLRDTISREVSDGHGFGGLLEAVSAHLNQFEREARCARTLDSGQPWPTPLPADLLGPVRANINALDAKTVDISGPGANECFKVVLSNPGEALQTVRYVAGIDAACQRLKEIRARCLQLVQIRQEVDQEQKHLKQPAETTVNDHIRLLGQYNKTKDVGQQLIGLIAENRGVPIGSLYSDQEYGVGPDD</sequence>
<reference evidence="4 5" key="1">
    <citation type="submission" date="2015-09" db="EMBL/GenBank/DDBJ databases">
        <title>Host preference determinants of Valsa canker pathogens revealed by comparative genomics.</title>
        <authorList>
            <person name="Yin Z."/>
            <person name="Huang L."/>
        </authorList>
    </citation>
    <scope>NUCLEOTIDE SEQUENCE [LARGE SCALE GENOMIC DNA]</scope>
    <source>
        <strain evidence="4 5">YSFL</strain>
    </source>
</reference>
<evidence type="ECO:0000313" key="5">
    <source>
        <dbReference type="Proteomes" id="UP000284375"/>
    </source>
</evidence>
<dbReference type="GO" id="GO:0034974">
    <property type="term" value="C:Swi5-Swi2 complex"/>
    <property type="evidence" value="ECO:0007669"/>
    <property type="project" value="TreeGrafter"/>
</dbReference>
<evidence type="ECO:0008006" key="6">
    <source>
        <dbReference type="Google" id="ProtNLM"/>
    </source>
</evidence>
<evidence type="ECO:0000256" key="1">
    <source>
        <dbReference type="ARBA" id="ARBA00008060"/>
    </source>
</evidence>
<evidence type="ECO:0000313" key="4">
    <source>
        <dbReference type="EMBL" id="ROV88021.1"/>
    </source>
</evidence>
<protein>
    <recommendedName>
        <fullName evidence="6">Swi5-domain-containing protein</fullName>
    </recommendedName>
</protein>
<dbReference type="GO" id="GO:0010772">
    <property type="term" value="P:meiotic DNA recombinase assembly involved in reciprocal meiotic recombination"/>
    <property type="evidence" value="ECO:0007669"/>
    <property type="project" value="TreeGrafter"/>
</dbReference>
<proteinExistence type="inferred from homology"/>
<accession>A0A423VAV7</accession>
<keyword evidence="3" id="KW-0234">DNA repair</keyword>
<dbReference type="Pfam" id="PF07061">
    <property type="entry name" value="Swi5"/>
    <property type="match status" value="1"/>
</dbReference>
<dbReference type="Proteomes" id="UP000284375">
    <property type="component" value="Unassembled WGS sequence"/>
</dbReference>
<comment type="caution">
    <text evidence="4">The sequence shown here is derived from an EMBL/GenBank/DDBJ whole genome shotgun (WGS) entry which is preliminary data.</text>
</comment>
<name>A0A423VAV7_CYTCH</name>
<keyword evidence="5" id="KW-1185">Reference proteome</keyword>
<dbReference type="PANTHER" id="PTHR28529:SF2">
    <property type="entry name" value="DNA REPAIR PROTEIN SWI5 HOMOLOG"/>
    <property type="match status" value="1"/>
</dbReference>
<dbReference type="PANTHER" id="PTHR28529">
    <property type="entry name" value="DNA REPAIR PROTEIN SWI5 HOMOLOG"/>
    <property type="match status" value="1"/>
</dbReference>
<evidence type="ECO:0000256" key="3">
    <source>
        <dbReference type="ARBA" id="ARBA00023204"/>
    </source>
</evidence>
<dbReference type="AlphaFoldDB" id="A0A423VAV7"/>
<dbReference type="STRING" id="252740.A0A423VAV7"/>
<dbReference type="InterPro" id="IPR010760">
    <property type="entry name" value="DNA-repair_Swi5"/>
</dbReference>
<organism evidence="4 5">
    <name type="scientific">Cytospora chrysosperma</name>
    <name type="common">Cytospora canker fungus</name>
    <name type="synonym">Sphaeria chrysosperma</name>
    <dbReference type="NCBI Taxonomy" id="252740"/>
    <lineage>
        <taxon>Eukaryota</taxon>
        <taxon>Fungi</taxon>
        <taxon>Dikarya</taxon>
        <taxon>Ascomycota</taxon>
        <taxon>Pezizomycotina</taxon>
        <taxon>Sordariomycetes</taxon>
        <taxon>Sordariomycetidae</taxon>
        <taxon>Diaporthales</taxon>
        <taxon>Cytosporaceae</taxon>
        <taxon>Cytospora</taxon>
    </lineage>
</organism>
<dbReference type="Gene3D" id="1.20.5.170">
    <property type="match status" value="1"/>
</dbReference>
<gene>
    <name evidence="4" type="ORF">VSDG_09185</name>
</gene>
<dbReference type="OrthoDB" id="255837at2759"/>
<dbReference type="GO" id="GO:0000709">
    <property type="term" value="P:meiotic joint molecule formation"/>
    <property type="evidence" value="ECO:0007669"/>
    <property type="project" value="TreeGrafter"/>
</dbReference>
<comment type="similarity">
    <text evidence="1">Belongs to the SWI5/SAE3 family.</text>
</comment>